<sequence>MSNANNLTTLKHGEGSPVEGIKLRSDYLRGTLTEGLADSATGALAEDDTQLSKFHGFYQQDNRDFRDERRRQMLEPDYQFMIRARLPGGICSPAQWLGLDQVARTYANGSLRITTRQSFQFHGVIKRELKATIRAINDSMLDTVSACGDVNRNVMATALPESSSLHRRVCADAAAVGEHLLPRTTAYHEIWLGRERVAGTSGQDEEVEPIYGRTYLPRKFKIAFAIPPRNDVDVYAHDLGFVAHVEDDEVVGYNVTVGGGMGVTHGDPETYPRLADVVGYCTPGQLIETAETIVGIQRDFGDRVERKHARLKYTLAERGVEWLLEEFKSRAGFSLAEPRPFSFTHTGDLLGWQRTDDGLWHLALFIENGRVADVESISGLAGMRAVAHLLEEKGRGEFRLTPNQNVIISAVEEGDREAIDAVVAEHGLDGWRQSSPLRLNSMACVGFPTCGLAMAESERYLPDLVTRIDALLEKHGLSDQPITIRMTGCPNGCARPYLAEIGLVGKGPGLYNLHVGAAFDGSRLNAMVRESLHEQDVLDVLDGLFADYAGSRRDGEAFGNYLHRTGAMELP</sequence>
<dbReference type="GO" id="GO:0050311">
    <property type="term" value="F:sulfite reductase (ferredoxin) activity"/>
    <property type="evidence" value="ECO:0007669"/>
    <property type="project" value="TreeGrafter"/>
</dbReference>
<evidence type="ECO:0000256" key="14">
    <source>
        <dbReference type="ARBA" id="ARBA00023192"/>
    </source>
</evidence>
<evidence type="ECO:0000259" key="18">
    <source>
        <dbReference type="Pfam" id="PF01077"/>
    </source>
</evidence>
<keyword evidence="14" id="KW-0198">Cysteine biosynthesis</keyword>
<evidence type="ECO:0000256" key="8">
    <source>
        <dbReference type="ARBA" id="ARBA00022617"/>
    </source>
</evidence>
<dbReference type="InterPro" id="IPR045169">
    <property type="entry name" value="NO2/SO3_Rdtase_4Fe4S_prot"/>
</dbReference>
<dbReference type="SUPFAM" id="SSF55124">
    <property type="entry name" value="Nitrite/Sulfite reductase N-terminal domain-like"/>
    <property type="match status" value="2"/>
</dbReference>
<evidence type="ECO:0000256" key="5">
    <source>
        <dbReference type="ARBA" id="ARBA00012604"/>
    </source>
</evidence>
<evidence type="ECO:0000256" key="1">
    <source>
        <dbReference type="ARBA" id="ARBA00001929"/>
    </source>
</evidence>
<evidence type="ECO:0000313" key="21">
    <source>
        <dbReference type="Proteomes" id="UP001359886"/>
    </source>
</evidence>
<organism evidence="20 21">
    <name type="scientific">Elongatibacter sediminis</name>
    <dbReference type="NCBI Taxonomy" id="3119006"/>
    <lineage>
        <taxon>Bacteria</taxon>
        <taxon>Pseudomonadati</taxon>
        <taxon>Pseudomonadota</taxon>
        <taxon>Gammaproteobacteria</taxon>
        <taxon>Chromatiales</taxon>
        <taxon>Wenzhouxiangellaceae</taxon>
        <taxon>Elongatibacter</taxon>
    </lineage>
</organism>
<dbReference type="GO" id="GO:0009337">
    <property type="term" value="C:sulfite reductase complex (NADPH)"/>
    <property type="evidence" value="ECO:0007669"/>
    <property type="project" value="InterPro"/>
</dbReference>
<reference evidence="20 21" key="1">
    <citation type="submission" date="2024-02" db="EMBL/GenBank/DDBJ databases">
        <title>A novel Wenzhouxiangellaceae bacterium, isolated from coastal sediments.</title>
        <authorList>
            <person name="Du Z.-J."/>
            <person name="Ye Y.-Q."/>
            <person name="Zhang X.-Y."/>
        </authorList>
    </citation>
    <scope>NUCLEOTIDE SEQUENCE [LARGE SCALE GENOMIC DNA]</scope>
    <source>
        <strain evidence="20 21">CH-27</strain>
    </source>
</reference>
<keyword evidence="8" id="KW-0349">Heme</keyword>
<dbReference type="InterPro" id="IPR011786">
    <property type="entry name" value="CysI"/>
</dbReference>
<dbReference type="Pfam" id="PF01077">
    <property type="entry name" value="NIR_SIR"/>
    <property type="match status" value="1"/>
</dbReference>
<dbReference type="AlphaFoldDB" id="A0AAW9RB76"/>
<dbReference type="GO" id="GO:0020037">
    <property type="term" value="F:heme binding"/>
    <property type="evidence" value="ECO:0007669"/>
    <property type="project" value="InterPro"/>
</dbReference>
<dbReference type="InterPro" id="IPR006067">
    <property type="entry name" value="NO2/SO3_Rdtase_4Fe4S_dom"/>
</dbReference>
<dbReference type="FunFam" id="3.30.413.10:FF:000003">
    <property type="entry name" value="Sulfite reductase [NADPH] hemoprotein beta-component"/>
    <property type="match status" value="1"/>
</dbReference>
<dbReference type="NCBIfam" id="NF010029">
    <property type="entry name" value="PRK13504.1"/>
    <property type="match status" value="1"/>
</dbReference>
<evidence type="ECO:0000256" key="9">
    <source>
        <dbReference type="ARBA" id="ARBA00022723"/>
    </source>
</evidence>
<name>A0AAW9RB76_9GAMM</name>
<dbReference type="GO" id="GO:0051539">
    <property type="term" value="F:4 iron, 4 sulfur cluster binding"/>
    <property type="evidence" value="ECO:0007669"/>
    <property type="project" value="UniProtKB-KW"/>
</dbReference>
<dbReference type="GO" id="GO:0004783">
    <property type="term" value="F:sulfite reductase (NADPH) activity"/>
    <property type="evidence" value="ECO:0007669"/>
    <property type="project" value="UniProtKB-EC"/>
</dbReference>
<dbReference type="EMBL" id="JAZHOG010000011">
    <property type="protein sequence ID" value="MEJ8569065.1"/>
    <property type="molecule type" value="Genomic_DNA"/>
</dbReference>
<keyword evidence="21" id="KW-1185">Reference proteome</keyword>
<keyword evidence="12" id="KW-0408">Iron</keyword>
<dbReference type="EC" id="1.8.1.2" evidence="5"/>
<feature type="domain" description="Nitrite/Sulfite reductase ferredoxin-like" evidence="19">
    <location>
        <begin position="74"/>
        <end position="137"/>
    </location>
</feature>
<evidence type="ECO:0000256" key="6">
    <source>
        <dbReference type="ARBA" id="ARBA00022485"/>
    </source>
</evidence>
<comment type="function">
    <text evidence="16">Component of the sulfite reductase complex that catalyzes the 6-electron reduction of sulfite to sulfide. This is one of several activities required for the biosynthesis of L-cysteine from sulfate.</text>
</comment>
<evidence type="ECO:0000256" key="17">
    <source>
        <dbReference type="ARBA" id="ARBA00062253"/>
    </source>
</evidence>
<dbReference type="NCBIfam" id="TIGR02041">
    <property type="entry name" value="CysI"/>
    <property type="match status" value="1"/>
</dbReference>
<protein>
    <recommendedName>
        <fullName evidence="5">assimilatory sulfite reductase (NADPH)</fullName>
        <ecNumber evidence="5">1.8.1.2</ecNumber>
    </recommendedName>
</protein>
<dbReference type="Proteomes" id="UP001359886">
    <property type="component" value="Unassembled WGS sequence"/>
</dbReference>
<comment type="cofactor">
    <cofactor evidence="1">
        <name>siroheme</name>
        <dbReference type="ChEBI" id="CHEBI:60052"/>
    </cofactor>
</comment>
<keyword evidence="6" id="KW-0004">4Fe-4S</keyword>
<keyword evidence="9" id="KW-0479">Metal-binding</keyword>
<evidence type="ECO:0000256" key="2">
    <source>
        <dbReference type="ARBA" id="ARBA00001966"/>
    </source>
</evidence>
<dbReference type="InterPro" id="IPR036136">
    <property type="entry name" value="Nit/Sulf_reduc_fer-like_dom_sf"/>
</dbReference>
<comment type="catalytic activity">
    <reaction evidence="15">
        <text>hydrogen sulfide + 3 NADP(+) + 3 H2O = sulfite + 3 NADPH + 4 H(+)</text>
        <dbReference type="Rhea" id="RHEA:13801"/>
        <dbReference type="ChEBI" id="CHEBI:15377"/>
        <dbReference type="ChEBI" id="CHEBI:15378"/>
        <dbReference type="ChEBI" id="CHEBI:17359"/>
        <dbReference type="ChEBI" id="CHEBI:29919"/>
        <dbReference type="ChEBI" id="CHEBI:57783"/>
        <dbReference type="ChEBI" id="CHEBI:58349"/>
        <dbReference type="EC" id="1.8.1.2"/>
    </reaction>
</comment>
<comment type="pathway">
    <text evidence="3">Sulfur metabolism; hydrogen sulfide biosynthesis; hydrogen sulfide from sulfite (NADPH route): step 1/1.</text>
</comment>
<evidence type="ECO:0000256" key="3">
    <source>
        <dbReference type="ARBA" id="ARBA00004774"/>
    </source>
</evidence>
<dbReference type="Gene3D" id="3.30.413.10">
    <property type="entry name" value="Sulfite Reductase Hemoprotein, domain 1"/>
    <property type="match status" value="2"/>
</dbReference>
<evidence type="ECO:0000256" key="15">
    <source>
        <dbReference type="ARBA" id="ARBA00052219"/>
    </source>
</evidence>
<keyword evidence="10" id="KW-0521">NADP</keyword>
<dbReference type="InterPro" id="IPR045854">
    <property type="entry name" value="NO2/SO3_Rdtase_4Fe4S_sf"/>
</dbReference>
<dbReference type="PANTHER" id="PTHR11493">
    <property type="entry name" value="SULFITE REDUCTASE [NADPH] SUBUNIT BETA-RELATED"/>
    <property type="match status" value="1"/>
</dbReference>
<dbReference type="GO" id="GO:0019344">
    <property type="term" value="P:cysteine biosynthetic process"/>
    <property type="evidence" value="ECO:0007669"/>
    <property type="project" value="UniProtKB-KW"/>
</dbReference>
<dbReference type="RefSeq" id="WP_354696389.1">
    <property type="nucleotide sequence ID" value="NZ_JAZHOG010000011.1"/>
</dbReference>
<evidence type="ECO:0000256" key="10">
    <source>
        <dbReference type="ARBA" id="ARBA00022857"/>
    </source>
</evidence>
<evidence type="ECO:0000256" key="7">
    <source>
        <dbReference type="ARBA" id="ARBA00022605"/>
    </source>
</evidence>
<dbReference type="PRINTS" id="PR00397">
    <property type="entry name" value="SIROHAEM"/>
</dbReference>
<feature type="domain" description="Nitrite/Sulfite reductase ferredoxin-like" evidence="19">
    <location>
        <begin position="353"/>
        <end position="425"/>
    </location>
</feature>
<gene>
    <name evidence="20" type="ORF">V3330_15645</name>
</gene>
<comment type="caution">
    <text evidence="20">The sequence shown here is derived from an EMBL/GenBank/DDBJ whole genome shotgun (WGS) entry which is preliminary data.</text>
</comment>
<proteinExistence type="inferred from homology"/>
<evidence type="ECO:0000256" key="13">
    <source>
        <dbReference type="ARBA" id="ARBA00023014"/>
    </source>
</evidence>
<comment type="similarity">
    <text evidence="4">Belongs to the nitrite and sulfite reductase 4Fe-4S domain family.</text>
</comment>
<dbReference type="InterPro" id="IPR006066">
    <property type="entry name" value="NO2/SO3_Rdtase_FeS/sirohaem_BS"/>
</dbReference>
<dbReference type="InterPro" id="IPR005117">
    <property type="entry name" value="NiRdtase/SiRdtase_haem-b_fer"/>
</dbReference>
<comment type="subunit">
    <text evidence="17">Alpha(8)-beta(8). The alpha component is a flavoprotein, the beta component is a hemoprotein.</text>
</comment>
<keyword evidence="11" id="KW-0560">Oxidoreductase</keyword>
<evidence type="ECO:0000256" key="16">
    <source>
        <dbReference type="ARBA" id="ARBA00057160"/>
    </source>
</evidence>
<feature type="domain" description="Nitrite/sulphite reductase 4Fe-4S" evidence="18">
    <location>
        <begin position="179"/>
        <end position="332"/>
    </location>
</feature>
<evidence type="ECO:0000313" key="20">
    <source>
        <dbReference type="EMBL" id="MEJ8569065.1"/>
    </source>
</evidence>
<dbReference type="PROSITE" id="PS00365">
    <property type="entry name" value="NIR_SIR"/>
    <property type="match status" value="1"/>
</dbReference>
<evidence type="ECO:0000256" key="12">
    <source>
        <dbReference type="ARBA" id="ARBA00023004"/>
    </source>
</evidence>
<dbReference type="PANTHER" id="PTHR11493:SF47">
    <property type="entry name" value="SULFITE REDUCTASE [NADPH] SUBUNIT BETA"/>
    <property type="match status" value="1"/>
</dbReference>
<dbReference type="GO" id="GO:0050661">
    <property type="term" value="F:NADP binding"/>
    <property type="evidence" value="ECO:0007669"/>
    <property type="project" value="InterPro"/>
</dbReference>
<evidence type="ECO:0000259" key="19">
    <source>
        <dbReference type="Pfam" id="PF03460"/>
    </source>
</evidence>
<dbReference type="Pfam" id="PF03460">
    <property type="entry name" value="NIR_SIR_ferr"/>
    <property type="match status" value="2"/>
</dbReference>
<comment type="cofactor">
    <cofactor evidence="2">
        <name>[4Fe-4S] cluster</name>
        <dbReference type="ChEBI" id="CHEBI:49883"/>
    </cofactor>
</comment>
<keyword evidence="7" id="KW-0028">Amino-acid biosynthesis</keyword>
<accession>A0AAW9RB76</accession>
<keyword evidence="13" id="KW-0411">Iron-sulfur</keyword>
<evidence type="ECO:0000256" key="11">
    <source>
        <dbReference type="ARBA" id="ARBA00023002"/>
    </source>
</evidence>
<evidence type="ECO:0000256" key="4">
    <source>
        <dbReference type="ARBA" id="ARBA00010429"/>
    </source>
</evidence>
<dbReference type="GO" id="GO:0000103">
    <property type="term" value="P:sulfate assimilation"/>
    <property type="evidence" value="ECO:0007669"/>
    <property type="project" value="TreeGrafter"/>
</dbReference>
<dbReference type="SUPFAM" id="SSF56014">
    <property type="entry name" value="Nitrite and sulphite reductase 4Fe-4S domain-like"/>
    <property type="match status" value="2"/>
</dbReference>
<dbReference type="GO" id="GO:0046872">
    <property type="term" value="F:metal ion binding"/>
    <property type="evidence" value="ECO:0007669"/>
    <property type="project" value="UniProtKB-KW"/>
</dbReference>